<evidence type="ECO:0000313" key="1">
    <source>
        <dbReference type="EMBL" id="MFC5067803.1"/>
    </source>
</evidence>
<proteinExistence type="predicted"/>
<dbReference type="Pfam" id="PF11836">
    <property type="entry name" value="Phage_TAC_11"/>
    <property type="match status" value="1"/>
</dbReference>
<dbReference type="InterPro" id="IPR021791">
    <property type="entry name" value="Phage_TAC_11"/>
</dbReference>
<comment type="caution">
    <text evidence="1">The sequence shown here is derived from an EMBL/GenBank/DDBJ whole genome shotgun (WGS) entry which is preliminary data.</text>
</comment>
<sequence length="110" mass="11022">MANHHRGEIFAELGGRSHTLCLTLGALAELEAAFGAEDLLALAARFESGRLSARDAIRILGAGLRGGGTAMSDEEVAALSAPGGLAGHLDVVARLLSATFGPGRADSAAG</sequence>
<keyword evidence="2" id="KW-1185">Reference proteome</keyword>
<dbReference type="RefSeq" id="WP_114956622.1">
    <property type="nucleotide sequence ID" value="NZ_JBHSJF010000006.1"/>
</dbReference>
<name>A0ABV9Z212_9HYPH</name>
<protein>
    <submittedName>
        <fullName evidence="1">Gene transfer agent family protein</fullName>
    </submittedName>
</protein>
<dbReference type="EMBL" id="JBHSJF010000006">
    <property type="protein sequence ID" value="MFC5067803.1"/>
    <property type="molecule type" value="Genomic_DNA"/>
</dbReference>
<reference evidence="2" key="1">
    <citation type="journal article" date="2019" name="Int. J. Syst. Evol. Microbiol.">
        <title>The Global Catalogue of Microorganisms (GCM) 10K type strain sequencing project: providing services to taxonomists for standard genome sequencing and annotation.</title>
        <authorList>
            <consortium name="The Broad Institute Genomics Platform"/>
            <consortium name="The Broad Institute Genome Sequencing Center for Infectious Disease"/>
            <person name="Wu L."/>
            <person name="Ma J."/>
        </authorList>
    </citation>
    <scope>NUCLEOTIDE SEQUENCE [LARGE SCALE GENOMIC DNA]</scope>
    <source>
        <strain evidence="2">CGMCC 1.16444</strain>
    </source>
</reference>
<accession>A0ABV9Z212</accession>
<evidence type="ECO:0000313" key="2">
    <source>
        <dbReference type="Proteomes" id="UP001595796"/>
    </source>
</evidence>
<organism evidence="1 2">
    <name type="scientific">Flaviflagellibacter deserti</name>
    <dbReference type="NCBI Taxonomy" id="2267266"/>
    <lineage>
        <taxon>Bacteria</taxon>
        <taxon>Pseudomonadati</taxon>
        <taxon>Pseudomonadota</taxon>
        <taxon>Alphaproteobacteria</taxon>
        <taxon>Hyphomicrobiales</taxon>
        <taxon>Flaviflagellibacter</taxon>
    </lineage>
</organism>
<gene>
    <name evidence="1" type="ORF">ACFPFW_07205</name>
</gene>
<dbReference type="Proteomes" id="UP001595796">
    <property type="component" value="Unassembled WGS sequence"/>
</dbReference>